<accession>A0ABP7BWP3</accession>
<evidence type="ECO:0000313" key="7">
    <source>
        <dbReference type="Proteomes" id="UP001500902"/>
    </source>
</evidence>
<dbReference type="Gene3D" id="1.10.10.10">
    <property type="entry name" value="Winged helix-like DNA-binding domain superfamily/Winged helix DNA-binding domain"/>
    <property type="match status" value="1"/>
</dbReference>
<evidence type="ECO:0000259" key="5">
    <source>
        <dbReference type="Pfam" id="PF08100"/>
    </source>
</evidence>
<dbReference type="InterPro" id="IPR001077">
    <property type="entry name" value="COMT_C"/>
</dbReference>
<dbReference type="Proteomes" id="UP001500902">
    <property type="component" value="Unassembled WGS sequence"/>
</dbReference>
<feature type="domain" description="O-methyltransferase C-terminal" evidence="4">
    <location>
        <begin position="113"/>
        <end position="323"/>
    </location>
</feature>
<evidence type="ECO:0000256" key="1">
    <source>
        <dbReference type="ARBA" id="ARBA00022603"/>
    </source>
</evidence>
<dbReference type="Gene3D" id="3.40.50.150">
    <property type="entry name" value="Vaccinia Virus protein VP39"/>
    <property type="match status" value="1"/>
</dbReference>
<comment type="caution">
    <text evidence="6">The sequence shown here is derived from an EMBL/GenBank/DDBJ whole genome shotgun (WGS) entry which is preliminary data.</text>
</comment>
<sequence>MELDSGHYDHAVKMRMLILGRLASSAVSAAAALRIPDLLAERSLTAAELSLRTGTPPHPLRRLLTALVAFEVLDEQPDGAFALTPFGTTLRSDVPGSAWASARLAGGEVGRSWDGLLETLHTGRPAFDEIFGLDFFTYLGRDPELRSVFYASQASDIEVTLEQLKSLGFADHPTIVDVGGGDGALLAHLLIAAPASRGVLFDRPAVVEKARVRVKAAGVGDRCAVVAGDFFSEVPEGGDLYVLRDILHDWTDKLCLDLLAVCRRAMPAHATLAIIERTADERAPRGPHARMVSLMDLYMMSVVDGRERTAGEFGRLLSDAGFEVRARHRLSSGAMVIEAGTPGAT</sequence>
<organism evidence="6 7">
    <name type="scientific">Nonomuraea antimicrobica</name>
    <dbReference type="NCBI Taxonomy" id="561173"/>
    <lineage>
        <taxon>Bacteria</taxon>
        <taxon>Bacillati</taxon>
        <taxon>Actinomycetota</taxon>
        <taxon>Actinomycetes</taxon>
        <taxon>Streptosporangiales</taxon>
        <taxon>Streptosporangiaceae</taxon>
        <taxon>Nonomuraea</taxon>
    </lineage>
</organism>
<reference evidence="7" key="1">
    <citation type="journal article" date="2019" name="Int. J. Syst. Evol. Microbiol.">
        <title>The Global Catalogue of Microorganisms (GCM) 10K type strain sequencing project: providing services to taxonomists for standard genome sequencing and annotation.</title>
        <authorList>
            <consortium name="The Broad Institute Genomics Platform"/>
            <consortium name="The Broad Institute Genome Sequencing Center for Infectious Disease"/>
            <person name="Wu L."/>
            <person name="Ma J."/>
        </authorList>
    </citation>
    <scope>NUCLEOTIDE SEQUENCE [LARGE SCALE GENOMIC DNA]</scope>
    <source>
        <strain evidence="7">JCM 16904</strain>
    </source>
</reference>
<dbReference type="InterPro" id="IPR012967">
    <property type="entry name" value="COMT_dimerisation"/>
</dbReference>
<dbReference type="InterPro" id="IPR036390">
    <property type="entry name" value="WH_DNA-bd_sf"/>
</dbReference>
<protein>
    <submittedName>
        <fullName evidence="6">Methyltransferase</fullName>
    </submittedName>
</protein>
<dbReference type="InterPro" id="IPR016461">
    <property type="entry name" value="COMT-like"/>
</dbReference>
<evidence type="ECO:0000259" key="4">
    <source>
        <dbReference type="Pfam" id="PF00891"/>
    </source>
</evidence>
<dbReference type="PANTHER" id="PTHR43712:SF2">
    <property type="entry name" value="O-METHYLTRANSFERASE CICE"/>
    <property type="match status" value="1"/>
</dbReference>
<keyword evidence="1 6" id="KW-0489">Methyltransferase</keyword>
<dbReference type="PROSITE" id="PS51683">
    <property type="entry name" value="SAM_OMT_II"/>
    <property type="match status" value="1"/>
</dbReference>
<dbReference type="EMBL" id="BAAAZP010000077">
    <property type="protein sequence ID" value="GAA3672039.1"/>
    <property type="molecule type" value="Genomic_DNA"/>
</dbReference>
<evidence type="ECO:0000313" key="6">
    <source>
        <dbReference type="EMBL" id="GAA3672039.1"/>
    </source>
</evidence>
<dbReference type="PIRSF" id="PIRSF005739">
    <property type="entry name" value="O-mtase"/>
    <property type="match status" value="1"/>
</dbReference>
<keyword evidence="7" id="KW-1185">Reference proteome</keyword>
<dbReference type="GO" id="GO:0032259">
    <property type="term" value="P:methylation"/>
    <property type="evidence" value="ECO:0007669"/>
    <property type="project" value="UniProtKB-KW"/>
</dbReference>
<dbReference type="InterPro" id="IPR029063">
    <property type="entry name" value="SAM-dependent_MTases_sf"/>
</dbReference>
<dbReference type="RefSeq" id="WP_344879814.1">
    <property type="nucleotide sequence ID" value="NZ_BAAAZP010000077.1"/>
</dbReference>
<evidence type="ECO:0000256" key="2">
    <source>
        <dbReference type="ARBA" id="ARBA00022679"/>
    </source>
</evidence>
<evidence type="ECO:0000256" key="3">
    <source>
        <dbReference type="ARBA" id="ARBA00022691"/>
    </source>
</evidence>
<keyword evidence="2" id="KW-0808">Transferase</keyword>
<dbReference type="GO" id="GO:0008168">
    <property type="term" value="F:methyltransferase activity"/>
    <property type="evidence" value="ECO:0007669"/>
    <property type="project" value="UniProtKB-KW"/>
</dbReference>
<dbReference type="Pfam" id="PF08100">
    <property type="entry name" value="Dimerisation"/>
    <property type="match status" value="1"/>
</dbReference>
<dbReference type="SUPFAM" id="SSF46785">
    <property type="entry name" value="Winged helix' DNA-binding domain"/>
    <property type="match status" value="1"/>
</dbReference>
<keyword evidence="3" id="KW-0949">S-adenosyl-L-methionine</keyword>
<feature type="domain" description="O-methyltransferase dimerisation" evidence="5">
    <location>
        <begin position="17"/>
        <end position="90"/>
    </location>
</feature>
<proteinExistence type="predicted"/>
<dbReference type="PANTHER" id="PTHR43712">
    <property type="entry name" value="PUTATIVE (AFU_ORTHOLOGUE AFUA_4G14580)-RELATED"/>
    <property type="match status" value="1"/>
</dbReference>
<dbReference type="SUPFAM" id="SSF53335">
    <property type="entry name" value="S-adenosyl-L-methionine-dependent methyltransferases"/>
    <property type="match status" value="1"/>
</dbReference>
<dbReference type="Pfam" id="PF00891">
    <property type="entry name" value="Methyltransf_2"/>
    <property type="match status" value="1"/>
</dbReference>
<dbReference type="InterPro" id="IPR036388">
    <property type="entry name" value="WH-like_DNA-bd_sf"/>
</dbReference>
<dbReference type="Gene3D" id="1.10.287.1350">
    <property type="match status" value="1"/>
</dbReference>
<gene>
    <name evidence="6" type="ORF">GCM10022224_040260</name>
</gene>
<name>A0ABP7BWP3_9ACTN</name>